<dbReference type="EMBL" id="BMRB01000016">
    <property type="protein sequence ID" value="GGS61335.1"/>
    <property type="molecule type" value="Genomic_DNA"/>
</dbReference>
<evidence type="ECO:0000256" key="1">
    <source>
        <dbReference type="ARBA" id="ARBA00022679"/>
    </source>
</evidence>
<dbReference type="RefSeq" id="WP_189214485.1">
    <property type="nucleotide sequence ID" value="NZ_BMRB01000016.1"/>
</dbReference>
<protein>
    <recommendedName>
        <fullName evidence="3">N-acetyltransferase domain-containing protein</fullName>
    </recommendedName>
</protein>
<keyword evidence="5" id="KW-1185">Reference proteome</keyword>
<accession>A0A918GTV1</accession>
<dbReference type="InterPro" id="IPR016181">
    <property type="entry name" value="Acyl_CoA_acyltransferase"/>
</dbReference>
<evidence type="ECO:0000313" key="5">
    <source>
        <dbReference type="Proteomes" id="UP000660680"/>
    </source>
</evidence>
<dbReference type="Proteomes" id="UP000660680">
    <property type="component" value="Unassembled WGS sequence"/>
</dbReference>
<keyword evidence="2" id="KW-0012">Acyltransferase</keyword>
<dbReference type="SUPFAM" id="SSF55729">
    <property type="entry name" value="Acyl-CoA N-acyltransferases (Nat)"/>
    <property type="match status" value="1"/>
</dbReference>
<reference evidence="4" key="1">
    <citation type="journal article" date="2014" name="Int. J. Syst. Evol. Microbiol.">
        <title>Complete genome sequence of Corynebacterium casei LMG S-19264T (=DSM 44701T), isolated from a smear-ripened cheese.</title>
        <authorList>
            <consortium name="US DOE Joint Genome Institute (JGI-PGF)"/>
            <person name="Walter F."/>
            <person name="Albersmeier A."/>
            <person name="Kalinowski J."/>
            <person name="Ruckert C."/>
        </authorList>
    </citation>
    <scope>NUCLEOTIDE SEQUENCE</scope>
    <source>
        <strain evidence="4">JCM 3276</strain>
    </source>
</reference>
<proteinExistence type="predicted"/>
<organism evidence="4 5">
    <name type="scientific">Actinokineospora fastidiosa</name>
    <dbReference type="NCBI Taxonomy" id="1816"/>
    <lineage>
        <taxon>Bacteria</taxon>
        <taxon>Bacillati</taxon>
        <taxon>Actinomycetota</taxon>
        <taxon>Actinomycetes</taxon>
        <taxon>Pseudonocardiales</taxon>
        <taxon>Pseudonocardiaceae</taxon>
        <taxon>Actinokineospora</taxon>
    </lineage>
</organism>
<evidence type="ECO:0000313" key="4">
    <source>
        <dbReference type="EMBL" id="GGS61335.1"/>
    </source>
</evidence>
<dbReference type="PANTHER" id="PTHR43877:SF2">
    <property type="entry name" value="AMINOALKYLPHOSPHONATE N-ACETYLTRANSFERASE-RELATED"/>
    <property type="match status" value="1"/>
</dbReference>
<name>A0A918GTV1_9PSEU</name>
<dbReference type="PANTHER" id="PTHR43877">
    <property type="entry name" value="AMINOALKYLPHOSPHONATE N-ACETYLTRANSFERASE-RELATED-RELATED"/>
    <property type="match status" value="1"/>
</dbReference>
<dbReference type="InterPro" id="IPR050832">
    <property type="entry name" value="Bact_Acetyltransf"/>
</dbReference>
<gene>
    <name evidence="4" type="ORF">GCM10010171_65160</name>
</gene>
<dbReference type="AlphaFoldDB" id="A0A918GTV1"/>
<dbReference type="GO" id="GO:0016747">
    <property type="term" value="F:acyltransferase activity, transferring groups other than amino-acyl groups"/>
    <property type="evidence" value="ECO:0007669"/>
    <property type="project" value="InterPro"/>
</dbReference>
<evidence type="ECO:0000259" key="3">
    <source>
        <dbReference type="PROSITE" id="PS51186"/>
    </source>
</evidence>
<comment type="caution">
    <text evidence="4">The sequence shown here is derived from an EMBL/GenBank/DDBJ whole genome shotgun (WGS) entry which is preliminary data.</text>
</comment>
<feature type="domain" description="N-acetyltransferase" evidence="3">
    <location>
        <begin position="7"/>
        <end position="184"/>
    </location>
</feature>
<dbReference type="InterPro" id="IPR000182">
    <property type="entry name" value="GNAT_dom"/>
</dbReference>
<evidence type="ECO:0000256" key="2">
    <source>
        <dbReference type="ARBA" id="ARBA00023315"/>
    </source>
</evidence>
<sequence>MTDDGSLTVRPARSDELPAVLSLLDEAAAWLQARGINQWPSSFTKDATWRMERIKSYVDRGLTFLAFDTSGEAIGTFTLTEQADPEFAHGWPDGTENALYLFRMAVTRSANGSNAGGRILDWAAREAGRRGKKWLRIDIHRLNPALRDYYERRGFVRVGEVLAPDPTVPGRIRGSGTLMQRPATD</sequence>
<keyword evidence="1" id="KW-0808">Transferase</keyword>
<dbReference type="Gene3D" id="3.40.630.30">
    <property type="match status" value="1"/>
</dbReference>
<dbReference type="PROSITE" id="PS51186">
    <property type="entry name" value="GNAT"/>
    <property type="match status" value="1"/>
</dbReference>
<reference evidence="4" key="2">
    <citation type="submission" date="2020-09" db="EMBL/GenBank/DDBJ databases">
        <authorList>
            <person name="Sun Q."/>
            <person name="Ohkuma M."/>
        </authorList>
    </citation>
    <scope>NUCLEOTIDE SEQUENCE</scope>
    <source>
        <strain evidence="4">JCM 3276</strain>
    </source>
</reference>
<dbReference type="Pfam" id="PF00583">
    <property type="entry name" value="Acetyltransf_1"/>
    <property type="match status" value="1"/>
</dbReference>